<feature type="domain" description="Post-SET" evidence="12">
    <location>
        <begin position="780"/>
        <end position="796"/>
    </location>
</feature>
<dbReference type="Pfam" id="PF05033">
    <property type="entry name" value="Pre-SET"/>
    <property type="match status" value="1"/>
</dbReference>
<dbReference type="PANTHER" id="PTHR45660:SF13">
    <property type="entry name" value="HISTONE-LYSINE N-METHYLTRANSFERASE SETMAR"/>
    <property type="match status" value="1"/>
</dbReference>
<dbReference type="InterPro" id="IPR046341">
    <property type="entry name" value="SET_dom_sf"/>
</dbReference>
<dbReference type="InterPro" id="IPR036987">
    <property type="entry name" value="SRA-YDG_sf"/>
</dbReference>
<evidence type="ECO:0000259" key="12">
    <source>
        <dbReference type="PROSITE" id="PS50868"/>
    </source>
</evidence>
<comment type="caution">
    <text evidence="14">The sequence shown here is derived from an EMBL/GenBank/DDBJ whole genome shotgun (WGS) entry which is preliminary data.</text>
</comment>
<dbReference type="PROSITE" id="PS50280">
    <property type="entry name" value="SET"/>
    <property type="match status" value="1"/>
</dbReference>
<dbReference type="InterPro" id="IPR015947">
    <property type="entry name" value="PUA-like_sf"/>
</dbReference>
<accession>A0A9Q0HHX8</accession>
<dbReference type="GO" id="GO:0042054">
    <property type="term" value="F:histone methyltransferase activity"/>
    <property type="evidence" value="ECO:0007669"/>
    <property type="project" value="InterPro"/>
</dbReference>
<keyword evidence="7 8" id="KW-0539">Nucleus</keyword>
<dbReference type="GO" id="GO:0032259">
    <property type="term" value="P:methylation"/>
    <property type="evidence" value="ECO:0007669"/>
    <property type="project" value="UniProtKB-KW"/>
</dbReference>
<evidence type="ECO:0000256" key="3">
    <source>
        <dbReference type="ARBA" id="ARBA00022603"/>
    </source>
</evidence>
<feature type="compositionally biased region" description="Pro residues" evidence="9">
    <location>
        <begin position="176"/>
        <end position="192"/>
    </location>
</feature>
<evidence type="ECO:0000256" key="5">
    <source>
        <dbReference type="ARBA" id="ARBA00022691"/>
    </source>
</evidence>
<dbReference type="GO" id="GO:0003690">
    <property type="term" value="F:double-stranded DNA binding"/>
    <property type="evidence" value="ECO:0007669"/>
    <property type="project" value="TreeGrafter"/>
</dbReference>
<sequence length="796" mass="88010">MFRKMCDYSNRDFFPANFNLQIHGQSFTQNSPLIFNFSINSVNTEDRPSSSKMPAREEDDPTIRKIPTNQEDGSDQDVLDPKPMRTLAPMFPAPLGFHTVTEHTTCPPVVRVTPYSAFQPGPESASSPNLPSTFFPQPESRNTPNPPFSFSPQPESRNTPNPPFTFFRQPESHNTPNPPFTFSPQSFSPPNPVANESGVKPTSTGPINATPISSFKTPVPVANNNDEEDEEEYFNTHTSTSGRKIKRPALLSGDSRDLTTGGSSTQKTKKSKLNQPFTVQDLSLQAPCTGDPREDVEVVLLIFDALRRKLLQLEERQNARQRADLKAGSIMSSGDLKANIGKRIGSVPGVHVGDIFFFRMEMCVIGLHAPSMGGIDFMKLGDEFEPVAICIVSSGGYENDEDDTDSLVYSGQGGNGDQKLVKGNLALERSLHRKNPVRVVRGLKDPSVPSGKIYMYDGLYKIQNSWKDTAKGFSVFKYKLVREPGQPAGLSVFKTAQTWIGNPSSRGRIILPDLSSGVENTPVCLINEVDDVRGPNHFTYVTQVKYLNSPNLMRPLPGCNCLGVCLPADPNCTCSQSNGSELPYSSMGLLVSRKTMVFECDSTCRCNVNCRNRVSQKGTKLHFEVFKTENRGWGLRSWDPIRAGTFICEYTGEVVDGVRVNLDDETENYLFRTACPGEKTLKWNFGTELIGEPGLGTGPKEVFKPLPIMISAKTMGNVSRFMNHSCNPNVFWQPVLFDHGDEDHPHIMFFAMKHIPPMTELTFDYGNISADGYGGVATSKPKRCFCGSANCRGFFA</sequence>
<dbReference type="Pfam" id="PF00856">
    <property type="entry name" value="SET"/>
    <property type="match status" value="1"/>
</dbReference>
<dbReference type="PROSITE" id="PS50868">
    <property type="entry name" value="POST_SET"/>
    <property type="match status" value="1"/>
</dbReference>
<dbReference type="SMART" id="SM00466">
    <property type="entry name" value="SRA"/>
    <property type="match status" value="1"/>
</dbReference>
<dbReference type="Proteomes" id="UP001151287">
    <property type="component" value="Unassembled WGS sequence"/>
</dbReference>
<dbReference type="InterPro" id="IPR025794">
    <property type="entry name" value="H3-K9-MeTrfase_plant"/>
</dbReference>
<feature type="region of interest" description="Disordered" evidence="9">
    <location>
        <begin position="43"/>
        <end position="87"/>
    </location>
</feature>
<dbReference type="InterPro" id="IPR003105">
    <property type="entry name" value="SRA_YDG"/>
</dbReference>
<dbReference type="GO" id="GO:0008270">
    <property type="term" value="F:zinc ion binding"/>
    <property type="evidence" value="ECO:0007669"/>
    <property type="project" value="InterPro"/>
</dbReference>
<keyword evidence="15" id="KW-1185">Reference proteome</keyword>
<dbReference type="GO" id="GO:0005634">
    <property type="term" value="C:nucleus"/>
    <property type="evidence" value="ECO:0007669"/>
    <property type="project" value="UniProtKB-SubCell"/>
</dbReference>
<dbReference type="PROSITE" id="PS51015">
    <property type="entry name" value="YDG"/>
    <property type="match status" value="1"/>
</dbReference>
<evidence type="ECO:0000256" key="4">
    <source>
        <dbReference type="ARBA" id="ARBA00022679"/>
    </source>
</evidence>
<feature type="domain" description="YDG" evidence="13">
    <location>
        <begin position="345"/>
        <end position="482"/>
    </location>
</feature>
<dbReference type="InterPro" id="IPR003616">
    <property type="entry name" value="Post-SET_dom"/>
</dbReference>
<dbReference type="GO" id="GO:0005694">
    <property type="term" value="C:chromosome"/>
    <property type="evidence" value="ECO:0007669"/>
    <property type="project" value="UniProtKB-SubCell"/>
</dbReference>
<evidence type="ECO:0000256" key="7">
    <source>
        <dbReference type="ARBA" id="ARBA00023242"/>
    </source>
</evidence>
<feature type="compositionally biased region" description="Polar residues" evidence="9">
    <location>
        <begin position="200"/>
        <end position="216"/>
    </location>
</feature>
<evidence type="ECO:0000259" key="13">
    <source>
        <dbReference type="PROSITE" id="PS51015"/>
    </source>
</evidence>
<feature type="domain" description="SET" evidence="10">
    <location>
        <begin position="621"/>
        <end position="766"/>
    </location>
</feature>
<dbReference type="InterPro" id="IPR007728">
    <property type="entry name" value="Pre-SET_dom"/>
</dbReference>
<comment type="subcellular location">
    <subcellularLocation>
        <location evidence="1">Chromosome</location>
    </subcellularLocation>
    <subcellularLocation>
        <location evidence="8">Nucleus</location>
    </subcellularLocation>
</comment>
<dbReference type="SMART" id="SM00317">
    <property type="entry name" value="SET"/>
    <property type="match status" value="1"/>
</dbReference>
<dbReference type="PROSITE" id="PS51575">
    <property type="entry name" value="SAM_MT43_SUVAR39_2"/>
    <property type="match status" value="1"/>
</dbReference>
<dbReference type="SMART" id="SM00468">
    <property type="entry name" value="PreSET"/>
    <property type="match status" value="1"/>
</dbReference>
<proteinExistence type="predicted"/>
<keyword evidence="6" id="KW-0156">Chromatin regulator</keyword>
<dbReference type="Gene3D" id="2.170.270.10">
    <property type="entry name" value="SET domain"/>
    <property type="match status" value="1"/>
</dbReference>
<dbReference type="EMBL" id="JAMQYH010000005">
    <property type="protein sequence ID" value="KAJ1686728.1"/>
    <property type="molecule type" value="Genomic_DNA"/>
</dbReference>
<evidence type="ECO:0000256" key="2">
    <source>
        <dbReference type="ARBA" id="ARBA00022454"/>
    </source>
</evidence>
<feature type="domain" description="Pre-SET" evidence="11">
    <location>
        <begin position="557"/>
        <end position="618"/>
    </location>
</feature>
<dbReference type="SUPFAM" id="SSF88697">
    <property type="entry name" value="PUA domain-like"/>
    <property type="match status" value="1"/>
</dbReference>
<keyword evidence="5" id="KW-0949">S-adenosyl-L-methionine</keyword>
<evidence type="ECO:0000259" key="10">
    <source>
        <dbReference type="PROSITE" id="PS50280"/>
    </source>
</evidence>
<dbReference type="OrthoDB" id="5792673at2759"/>
<dbReference type="Gene3D" id="2.30.280.10">
    <property type="entry name" value="SRA-YDG"/>
    <property type="match status" value="1"/>
</dbReference>
<protein>
    <submittedName>
        <fullName evidence="14">Uncharacterized protein</fullName>
    </submittedName>
</protein>
<keyword evidence="4" id="KW-0808">Transferase</keyword>
<evidence type="ECO:0000313" key="15">
    <source>
        <dbReference type="Proteomes" id="UP001151287"/>
    </source>
</evidence>
<dbReference type="Pfam" id="PF02182">
    <property type="entry name" value="SAD_SRA"/>
    <property type="match status" value="1"/>
</dbReference>
<dbReference type="InterPro" id="IPR051357">
    <property type="entry name" value="H3K9_HMTase_SUVAR3-9"/>
</dbReference>
<feature type="compositionally biased region" description="Polar residues" evidence="9">
    <location>
        <begin position="150"/>
        <end position="159"/>
    </location>
</feature>
<dbReference type="PROSITE" id="PS50867">
    <property type="entry name" value="PRE_SET"/>
    <property type="match status" value="1"/>
</dbReference>
<gene>
    <name evidence="14" type="ORF">LUZ63_018118</name>
</gene>
<evidence type="ECO:0000256" key="6">
    <source>
        <dbReference type="ARBA" id="ARBA00022853"/>
    </source>
</evidence>
<keyword evidence="2" id="KW-0158">Chromosome</keyword>
<reference evidence="14" key="1">
    <citation type="journal article" date="2022" name="Cell">
        <title>Repeat-based holocentromeres influence genome architecture and karyotype evolution.</title>
        <authorList>
            <person name="Hofstatter P.G."/>
            <person name="Thangavel G."/>
            <person name="Lux T."/>
            <person name="Neumann P."/>
            <person name="Vondrak T."/>
            <person name="Novak P."/>
            <person name="Zhang M."/>
            <person name="Costa L."/>
            <person name="Castellani M."/>
            <person name="Scott A."/>
            <person name="Toegelov H."/>
            <person name="Fuchs J."/>
            <person name="Mata-Sucre Y."/>
            <person name="Dias Y."/>
            <person name="Vanzela A.L.L."/>
            <person name="Huettel B."/>
            <person name="Almeida C.C.S."/>
            <person name="Simkova H."/>
            <person name="Souza G."/>
            <person name="Pedrosa-Harand A."/>
            <person name="Macas J."/>
            <person name="Mayer K.F.X."/>
            <person name="Houben A."/>
            <person name="Marques A."/>
        </authorList>
    </citation>
    <scope>NUCLEOTIDE SEQUENCE</scope>
    <source>
        <strain evidence="14">RhyBre1mFocal</strain>
    </source>
</reference>
<evidence type="ECO:0000256" key="8">
    <source>
        <dbReference type="PROSITE-ProRule" id="PRU00358"/>
    </source>
</evidence>
<evidence type="ECO:0000259" key="11">
    <source>
        <dbReference type="PROSITE" id="PS50867"/>
    </source>
</evidence>
<evidence type="ECO:0000256" key="9">
    <source>
        <dbReference type="SAM" id="MobiDB-lite"/>
    </source>
</evidence>
<feature type="compositionally biased region" description="Polar residues" evidence="9">
    <location>
        <begin position="124"/>
        <end position="143"/>
    </location>
</feature>
<evidence type="ECO:0000313" key="14">
    <source>
        <dbReference type="EMBL" id="KAJ1686728.1"/>
    </source>
</evidence>
<organism evidence="14 15">
    <name type="scientific">Rhynchospora breviuscula</name>
    <dbReference type="NCBI Taxonomy" id="2022672"/>
    <lineage>
        <taxon>Eukaryota</taxon>
        <taxon>Viridiplantae</taxon>
        <taxon>Streptophyta</taxon>
        <taxon>Embryophyta</taxon>
        <taxon>Tracheophyta</taxon>
        <taxon>Spermatophyta</taxon>
        <taxon>Magnoliopsida</taxon>
        <taxon>Liliopsida</taxon>
        <taxon>Poales</taxon>
        <taxon>Cyperaceae</taxon>
        <taxon>Cyperoideae</taxon>
        <taxon>Rhynchosporeae</taxon>
        <taxon>Rhynchospora</taxon>
    </lineage>
</organism>
<dbReference type="SUPFAM" id="SSF82199">
    <property type="entry name" value="SET domain"/>
    <property type="match status" value="1"/>
</dbReference>
<dbReference type="InterPro" id="IPR001214">
    <property type="entry name" value="SET_dom"/>
</dbReference>
<feature type="region of interest" description="Disordered" evidence="9">
    <location>
        <begin position="118"/>
        <end position="274"/>
    </location>
</feature>
<evidence type="ECO:0000256" key="1">
    <source>
        <dbReference type="ARBA" id="ARBA00004286"/>
    </source>
</evidence>
<dbReference type="AlphaFoldDB" id="A0A9Q0HHX8"/>
<name>A0A9Q0HHX8_9POAL</name>
<keyword evidence="3" id="KW-0489">Methyltransferase</keyword>
<dbReference type="PANTHER" id="PTHR45660">
    <property type="entry name" value="HISTONE-LYSINE N-METHYLTRANSFERASE SETMAR"/>
    <property type="match status" value="1"/>
</dbReference>